<name>X1IUB4_9ZZZZ</name>
<dbReference type="AlphaFoldDB" id="X1IUB4"/>
<accession>X1IUB4</accession>
<protein>
    <submittedName>
        <fullName evidence="2">Uncharacterized protein</fullName>
    </submittedName>
</protein>
<feature type="non-terminal residue" evidence="2">
    <location>
        <position position="1"/>
    </location>
</feature>
<keyword evidence="1" id="KW-0472">Membrane</keyword>
<sequence>WTKFLVGALLDANHHFQYGLAIMLIAMRRPVIWVFDFSWLNAHPTITLILLWLGWGLVVSDWKDYQNVLRRIKGNNQGENEGE</sequence>
<evidence type="ECO:0000313" key="2">
    <source>
        <dbReference type="EMBL" id="GAH85996.1"/>
    </source>
</evidence>
<evidence type="ECO:0000256" key="1">
    <source>
        <dbReference type="SAM" id="Phobius"/>
    </source>
</evidence>
<dbReference type="EMBL" id="BARU01035927">
    <property type="protein sequence ID" value="GAH85996.1"/>
    <property type="molecule type" value="Genomic_DNA"/>
</dbReference>
<feature type="transmembrane region" description="Helical" evidence="1">
    <location>
        <begin position="31"/>
        <end position="55"/>
    </location>
</feature>
<keyword evidence="1" id="KW-1133">Transmembrane helix</keyword>
<keyword evidence="1" id="KW-0812">Transmembrane</keyword>
<gene>
    <name evidence="2" type="ORF">S03H2_56172</name>
</gene>
<proteinExistence type="predicted"/>
<organism evidence="2">
    <name type="scientific">marine sediment metagenome</name>
    <dbReference type="NCBI Taxonomy" id="412755"/>
    <lineage>
        <taxon>unclassified sequences</taxon>
        <taxon>metagenomes</taxon>
        <taxon>ecological metagenomes</taxon>
    </lineage>
</organism>
<reference evidence="2" key="1">
    <citation type="journal article" date="2014" name="Front. Microbiol.">
        <title>High frequency of phylogenetically diverse reductive dehalogenase-homologous genes in deep subseafloor sedimentary metagenomes.</title>
        <authorList>
            <person name="Kawai M."/>
            <person name="Futagami T."/>
            <person name="Toyoda A."/>
            <person name="Takaki Y."/>
            <person name="Nishi S."/>
            <person name="Hori S."/>
            <person name="Arai W."/>
            <person name="Tsubouchi T."/>
            <person name="Morono Y."/>
            <person name="Uchiyama I."/>
            <person name="Ito T."/>
            <person name="Fujiyama A."/>
            <person name="Inagaki F."/>
            <person name="Takami H."/>
        </authorList>
    </citation>
    <scope>NUCLEOTIDE SEQUENCE</scope>
    <source>
        <strain evidence="2">Expedition CK06-06</strain>
    </source>
</reference>
<comment type="caution">
    <text evidence="2">The sequence shown here is derived from an EMBL/GenBank/DDBJ whole genome shotgun (WGS) entry which is preliminary data.</text>
</comment>